<feature type="binding site" evidence="4">
    <location>
        <begin position="110"/>
        <end position="115"/>
    </location>
    <ligand>
        <name>acetyl-CoA</name>
        <dbReference type="ChEBI" id="CHEBI:57288"/>
        <label>1</label>
    </ligand>
</feature>
<keyword evidence="2 4" id="KW-0677">Repeat</keyword>
<feature type="binding site" evidence="4">
    <location>
        <begin position="102"/>
        <end position="104"/>
    </location>
    <ligand>
        <name>acetyl-CoA</name>
        <dbReference type="ChEBI" id="CHEBI:57288"/>
        <label>1</label>
    </ligand>
</feature>
<organism evidence="7 8">
    <name type="scientific">Pedococcus cremeus</name>
    <dbReference type="NCBI Taxonomy" id="587636"/>
    <lineage>
        <taxon>Bacteria</taxon>
        <taxon>Bacillati</taxon>
        <taxon>Actinomycetota</taxon>
        <taxon>Actinomycetes</taxon>
        <taxon>Micrococcales</taxon>
        <taxon>Intrasporangiaceae</taxon>
        <taxon>Pedococcus</taxon>
    </lineage>
</organism>
<feature type="binding site" evidence="4">
    <location>
        <position position="44"/>
    </location>
    <ligand>
        <name>1D-myo-inositol 2-(L-cysteinylamino)-2-deoxy-alpha-D-glucopyranoside</name>
        <dbReference type="ChEBI" id="CHEBI:58887"/>
    </ligand>
</feature>
<comment type="similarity">
    <text evidence="4">Belongs to the acetyltransferase family. MshD subfamily.</text>
</comment>
<feature type="region of interest" description="Disordered" evidence="5">
    <location>
        <begin position="1"/>
        <end position="21"/>
    </location>
</feature>
<evidence type="ECO:0000256" key="5">
    <source>
        <dbReference type="SAM" id="MobiDB-lite"/>
    </source>
</evidence>
<keyword evidence="8" id="KW-1185">Reference proteome</keyword>
<reference evidence="8" key="1">
    <citation type="submission" date="2016-10" db="EMBL/GenBank/DDBJ databases">
        <authorList>
            <person name="Varghese N."/>
            <person name="Submissions S."/>
        </authorList>
    </citation>
    <scope>NUCLEOTIDE SEQUENCE [LARGE SCALE GENOMIC DNA]</scope>
    <source>
        <strain evidence="8">CGMCC 1.6963</strain>
    </source>
</reference>
<feature type="compositionally biased region" description="Gly residues" evidence="5">
    <location>
        <begin position="77"/>
        <end position="96"/>
    </location>
</feature>
<sequence>MLPVPSPTVPPVSTLPSLSPGQAEEVRTLGRRAADADGVAALSEQTLLSLAAPEGAVEHVLAYAAGHLGAYAQCQPAGGGGGGSDGADGGSPGDGEGPSVELVVDPALRRQGLGSAVWAAVEARDPRARVWAHGDLPSARGFAAALGLEPVRELHKMARPLTEADATGEAAGAATALPAGFSARTFVPGQDEEAWLETNAAAFARHPEQGRLTLADLRERMDQPWFDPAGFIVVEADEAPGRVAAFHWTKVDPEQRSTSDPAATAGEVYVVGVHPAYQGRGLARPLTALGLAHLAGLGLPEVVLYVDGDNTGALRTYSSLGFRDIMVDVMYSRAVHARV</sequence>
<feature type="binding site" evidence="4">
    <location>
        <begin position="271"/>
        <end position="273"/>
    </location>
    <ligand>
        <name>acetyl-CoA</name>
        <dbReference type="ChEBI" id="CHEBI:57288"/>
        <label>2</label>
    </ligand>
</feature>
<dbReference type="InterPro" id="IPR016181">
    <property type="entry name" value="Acyl_CoA_acyltransferase"/>
</dbReference>
<evidence type="ECO:0000259" key="6">
    <source>
        <dbReference type="PROSITE" id="PS51186"/>
    </source>
</evidence>
<dbReference type="NCBIfam" id="TIGR03448">
    <property type="entry name" value="mycothiol_MshD"/>
    <property type="match status" value="1"/>
</dbReference>
<dbReference type="Proteomes" id="UP000199019">
    <property type="component" value="Unassembled WGS sequence"/>
</dbReference>
<feature type="binding site" evidence="4">
    <location>
        <position position="250"/>
    </location>
    <ligand>
        <name>1D-myo-inositol 2-(L-cysteinylamino)-2-deoxy-alpha-D-glucopyranoside</name>
        <dbReference type="ChEBI" id="CHEBI:58887"/>
    </ligand>
</feature>
<feature type="binding site" evidence="4">
    <location>
        <begin position="310"/>
        <end position="315"/>
    </location>
    <ligand>
        <name>acetyl-CoA</name>
        <dbReference type="ChEBI" id="CHEBI:57288"/>
        <label>2</label>
    </ligand>
</feature>
<dbReference type="Pfam" id="PF00583">
    <property type="entry name" value="Acetyltransf_1"/>
    <property type="match status" value="1"/>
</dbReference>
<proteinExistence type="inferred from homology"/>
<dbReference type="PROSITE" id="PS51186">
    <property type="entry name" value="GNAT"/>
    <property type="match status" value="2"/>
</dbReference>
<feature type="binding site" evidence="4">
    <location>
        <position position="208"/>
    </location>
    <ligand>
        <name>1D-myo-inositol 2-(L-cysteinylamino)-2-deoxy-alpha-D-glucopyranoside</name>
        <dbReference type="ChEBI" id="CHEBI:58887"/>
    </ligand>
</feature>
<dbReference type="GO" id="GO:0010125">
    <property type="term" value="P:mycothiol biosynthetic process"/>
    <property type="evidence" value="ECO:0007669"/>
    <property type="project" value="UniProtKB-UniRule"/>
</dbReference>
<keyword evidence="1 4" id="KW-0808">Transferase</keyword>
<feature type="binding site" evidence="4">
    <location>
        <begin position="278"/>
        <end position="284"/>
    </location>
    <ligand>
        <name>acetyl-CoA</name>
        <dbReference type="ChEBI" id="CHEBI:57288"/>
        <label>2</label>
    </ligand>
</feature>
<dbReference type="EMBL" id="FOHB01000004">
    <property type="protein sequence ID" value="SES22520.1"/>
    <property type="molecule type" value="Genomic_DNA"/>
</dbReference>
<dbReference type="InterPro" id="IPR050832">
    <property type="entry name" value="Bact_Acetyltransf"/>
</dbReference>
<dbReference type="Gene3D" id="3.40.630.30">
    <property type="match status" value="1"/>
</dbReference>
<evidence type="ECO:0000256" key="4">
    <source>
        <dbReference type="HAMAP-Rule" id="MF_01698"/>
    </source>
</evidence>
<dbReference type="AlphaFoldDB" id="A0A1H9VL54"/>
<dbReference type="CDD" id="cd04301">
    <property type="entry name" value="NAT_SF"/>
    <property type="match status" value="1"/>
</dbReference>
<feature type="region of interest" description="Disordered" evidence="5">
    <location>
        <begin position="77"/>
        <end position="100"/>
    </location>
</feature>
<dbReference type="HAMAP" id="MF_01698">
    <property type="entry name" value="MshD"/>
    <property type="match status" value="1"/>
</dbReference>
<feature type="domain" description="N-acetyltransferase" evidence="6">
    <location>
        <begin position="181"/>
        <end position="339"/>
    </location>
</feature>
<protein>
    <recommendedName>
        <fullName evidence="4">Mycothiol acetyltransferase</fullName>
        <shortName evidence="4">MSH acetyltransferase</shortName>
        <ecNumber evidence="4">2.3.1.189</ecNumber>
    </recommendedName>
    <alternativeName>
        <fullName evidence="4">Mycothiol synthase</fullName>
    </alternativeName>
</protein>
<feature type="compositionally biased region" description="Pro residues" evidence="5">
    <location>
        <begin position="1"/>
        <end position="10"/>
    </location>
</feature>
<dbReference type="SUPFAM" id="SSF55729">
    <property type="entry name" value="Acyl-CoA N-acyltransferases (Nat)"/>
    <property type="match status" value="1"/>
</dbReference>
<dbReference type="InterPro" id="IPR000182">
    <property type="entry name" value="GNAT_dom"/>
</dbReference>
<dbReference type="PIRSF" id="PIRSF021524">
    <property type="entry name" value="MSH_acetyltransferase"/>
    <property type="match status" value="1"/>
</dbReference>
<comment type="subunit">
    <text evidence="4">Monomer.</text>
</comment>
<keyword evidence="3 4" id="KW-0012">Acyltransferase</keyword>
<evidence type="ECO:0000256" key="3">
    <source>
        <dbReference type="ARBA" id="ARBA00023315"/>
    </source>
</evidence>
<comment type="function">
    <text evidence="4">Catalyzes the transfer of acetyl from acetyl-CoA to desacetylmycothiol (Cys-GlcN-Ins) to form mycothiol.</text>
</comment>
<dbReference type="InterPro" id="IPR017813">
    <property type="entry name" value="Mycothiol_AcTrfase"/>
</dbReference>
<accession>A0A1H9VL54</accession>
<evidence type="ECO:0000313" key="7">
    <source>
        <dbReference type="EMBL" id="SES22520.1"/>
    </source>
</evidence>
<evidence type="ECO:0000256" key="1">
    <source>
        <dbReference type="ARBA" id="ARBA00022679"/>
    </source>
</evidence>
<feature type="binding site" evidence="4">
    <location>
        <position position="267"/>
    </location>
    <ligand>
        <name>1D-myo-inositol 2-(L-cysteinylamino)-2-deoxy-alpha-D-glucopyranoside</name>
        <dbReference type="ChEBI" id="CHEBI:58887"/>
    </ligand>
</feature>
<comment type="catalytic activity">
    <reaction evidence="4">
        <text>1D-myo-inositol 2-(L-cysteinylamino)-2-deoxy-alpha-D-glucopyranoside + acetyl-CoA = mycothiol + CoA + H(+)</text>
        <dbReference type="Rhea" id="RHEA:26172"/>
        <dbReference type="ChEBI" id="CHEBI:15378"/>
        <dbReference type="ChEBI" id="CHEBI:16768"/>
        <dbReference type="ChEBI" id="CHEBI:57287"/>
        <dbReference type="ChEBI" id="CHEBI:57288"/>
        <dbReference type="ChEBI" id="CHEBI:58887"/>
        <dbReference type="EC" id="2.3.1.189"/>
    </reaction>
</comment>
<dbReference type="PANTHER" id="PTHR43877">
    <property type="entry name" value="AMINOALKYLPHOSPHONATE N-ACETYLTRANSFERASE-RELATED-RELATED"/>
    <property type="match status" value="1"/>
</dbReference>
<name>A0A1H9VL54_9MICO</name>
<dbReference type="GO" id="GO:0035447">
    <property type="term" value="F:mycothiol synthase activity"/>
    <property type="evidence" value="ECO:0007669"/>
    <property type="project" value="UniProtKB-UniRule"/>
</dbReference>
<evidence type="ECO:0000313" key="8">
    <source>
        <dbReference type="Proteomes" id="UP000199019"/>
    </source>
</evidence>
<feature type="compositionally biased region" description="Low complexity" evidence="5">
    <location>
        <begin position="11"/>
        <end position="20"/>
    </location>
</feature>
<gene>
    <name evidence="4" type="primary">mshD</name>
    <name evidence="7" type="ORF">SAMN05216199_2421</name>
</gene>
<evidence type="ECO:0000256" key="2">
    <source>
        <dbReference type="ARBA" id="ARBA00022737"/>
    </source>
</evidence>
<dbReference type="EC" id="2.3.1.189" evidence="4"/>
<feature type="binding site" evidence="4">
    <location>
        <position position="305"/>
    </location>
    <ligand>
        <name>1D-myo-inositol 2-(L-cysteinylamino)-2-deoxy-alpha-D-glucopyranoside</name>
        <dbReference type="ChEBI" id="CHEBI:58887"/>
    </ligand>
</feature>
<feature type="domain" description="N-acetyltransferase" evidence="6">
    <location>
        <begin position="13"/>
        <end position="162"/>
    </location>
</feature>
<dbReference type="OrthoDB" id="3208058at2"/>
<dbReference type="STRING" id="587636.SAMN05216199_2421"/>